<evidence type="ECO:0000259" key="2">
    <source>
        <dbReference type="Pfam" id="PF02866"/>
    </source>
</evidence>
<feature type="compositionally biased region" description="Basic and acidic residues" evidence="1">
    <location>
        <begin position="87"/>
        <end position="104"/>
    </location>
</feature>
<dbReference type="SUPFAM" id="SSF56327">
    <property type="entry name" value="LDH C-terminal domain-like"/>
    <property type="match status" value="1"/>
</dbReference>
<feature type="region of interest" description="Disordered" evidence="1">
    <location>
        <begin position="67"/>
        <end position="109"/>
    </location>
</feature>
<accession>A0A9D5BWH2</accession>
<dbReference type="AlphaFoldDB" id="A0A9D5BWH2"/>
<name>A0A9D5BWH2_9LILI</name>
<dbReference type="Pfam" id="PF02866">
    <property type="entry name" value="Ldh_1_C"/>
    <property type="match status" value="1"/>
</dbReference>
<proteinExistence type="predicted"/>
<sequence length="1228" mass="132132">MINNGSIIKEVGRDQLTGLKGCTDTYYNMDDIIKIDPALPPDKCPKSLSGINDGSITVQSQVDALAQTSEGEKSGVDMDAGSIGERSSSDRESGAEQCTNDRKGTASSDDAPLECVAVAGDFFETAQIENSTDGGLLEKTADDDHVCVAKIDRETPDPDTCSAQANTYALSSGNLMASGKEMEKEGDIPVTKNDSLKFIKKNDSLKHKYGDANLNDELSERCAADSTLGGVKSSSCSEASPDPSVLLIKRCSESTFPGDPDELLEAIVHPVKTCNKDGDSGDDTVTRTVQMTDFAMEGGRNIEIHSVETSNEENADRSCRTELEDVRQDLQESYPKDNSCSENIVCTENVKLADEHGMEVKLETAMEAAEENHDTEIVEIKDNNISAEAGKQHSSNEQRHGSVGPEVKNVDSLLTRHLDSVLLKVASTDGEKCAADGTFETEDTADLPQTVLSDKSSSATLVNDTDSAMLSSPSHKSIGMYSEDKLAVEPCDIQATVHRCSVPECTQPSIHSGSISADSNASIVLGKANLIPAAIQDNAMLEVVNDSLTNNMVRNVTENRETESPLQQNEKLVNFSESSCSVLSNAEAQMLEKPVSDPVAMVGLPVEEIIHVQSVASLPAAGVYSTFLKKETNNCKSHSEETHVIDVVSEPKQIISSIPTSDMVPGGQGRCDMYDDFEGRSSPGRCESEQANKANETSASLFYQPFTDLQQVQLRAQIFVYGSLMEPRLMRLVWYQLLEKRWGRGSWEGLLCVVAVERFPESEITYSGCETPLHSRSGVRIPEQVTRCNSLQSKSHNPPVTKFAPSAVFSSSSFPTPLWSTSARDSLQATVAAAAAAAVAKAAAAAAKVASDAALQAKMMADEALDLVKTGNNSKSSDAGSHVGRKLTMLSPVSILKGKDKFHGSKLTAEAVAQAGIIVAMGDPLPVKLSELAEAGPDNYFKVHCSASGRSIKTSSQIVSEQLDVDFSGNQDTSSKKVNDWPSNHNEVQKISAGDGKSSLGNGLVPGVPTSKISSAAVADTGVKGKLMAVVEKSIRHEEKGFEHPGKAMPESIEPVDPMEEFSQPQEEPSWLREAAVILSFGCRNCKMVNVILIFSLEEPWLNGEFITTVQQRGAAIIKARKLSSALSAAQVLPVIIFVIGFLEHPRCYVFFNKLMFCLQGTWVSMGVYSDGSYDIPPCLIYSFPVTCEKGEWSIVQGLKIDEVSRAKMDATANELAEERSLAYSCLA</sequence>
<comment type="caution">
    <text evidence="3">The sequence shown here is derived from an EMBL/GenBank/DDBJ whole genome shotgun (WGS) entry which is preliminary data.</text>
</comment>
<organism evidence="3 4">
    <name type="scientific">Dioscorea zingiberensis</name>
    <dbReference type="NCBI Taxonomy" id="325984"/>
    <lineage>
        <taxon>Eukaryota</taxon>
        <taxon>Viridiplantae</taxon>
        <taxon>Streptophyta</taxon>
        <taxon>Embryophyta</taxon>
        <taxon>Tracheophyta</taxon>
        <taxon>Spermatophyta</taxon>
        <taxon>Magnoliopsida</taxon>
        <taxon>Liliopsida</taxon>
        <taxon>Dioscoreales</taxon>
        <taxon>Dioscoreaceae</taxon>
        <taxon>Dioscorea</taxon>
    </lineage>
</organism>
<evidence type="ECO:0000313" key="3">
    <source>
        <dbReference type="EMBL" id="KAJ0961943.1"/>
    </source>
</evidence>
<gene>
    <name evidence="3" type="ORF">J5N97_029771</name>
</gene>
<dbReference type="OrthoDB" id="433924at2759"/>
<reference evidence="3" key="2">
    <citation type="journal article" date="2022" name="Hortic Res">
        <title>The genome of Dioscorea zingiberensis sheds light on the biosynthesis, origin and evolution of the medicinally important diosgenin saponins.</title>
        <authorList>
            <person name="Li Y."/>
            <person name="Tan C."/>
            <person name="Li Z."/>
            <person name="Guo J."/>
            <person name="Li S."/>
            <person name="Chen X."/>
            <person name="Wang C."/>
            <person name="Dai X."/>
            <person name="Yang H."/>
            <person name="Song W."/>
            <person name="Hou L."/>
            <person name="Xu J."/>
            <person name="Tong Z."/>
            <person name="Xu A."/>
            <person name="Yuan X."/>
            <person name="Wang W."/>
            <person name="Yang Q."/>
            <person name="Chen L."/>
            <person name="Sun Z."/>
            <person name="Wang K."/>
            <person name="Pan B."/>
            <person name="Chen J."/>
            <person name="Bao Y."/>
            <person name="Liu F."/>
            <person name="Qi X."/>
            <person name="Gang D.R."/>
            <person name="Wen J."/>
            <person name="Li J."/>
        </authorList>
    </citation>
    <scope>NUCLEOTIDE SEQUENCE</scope>
    <source>
        <strain evidence="3">Dzin_1.0</strain>
    </source>
</reference>
<dbReference type="InterPro" id="IPR022383">
    <property type="entry name" value="Lactate/malate_DH_C"/>
</dbReference>
<dbReference type="InterPro" id="IPR015955">
    <property type="entry name" value="Lactate_DH/Glyco_Ohase_4_C"/>
</dbReference>
<dbReference type="PANTHER" id="PTHR48429:SF1">
    <property type="entry name" value="AGENET DOMAIN-CONTAINING PROTEIN"/>
    <property type="match status" value="1"/>
</dbReference>
<evidence type="ECO:0000313" key="4">
    <source>
        <dbReference type="Proteomes" id="UP001085076"/>
    </source>
</evidence>
<dbReference type="PANTHER" id="PTHR48429">
    <property type="entry name" value="AGENET DOMAIN-CONTAINING PROTEIN"/>
    <property type="match status" value="1"/>
</dbReference>
<dbReference type="EMBL" id="JAGGNH010000010">
    <property type="protein sequence ID" value="KAJ0961943.1"/>
    <property type="molecule type" value="Genomic_DNA"/>
</dbReference>
<dbReference type="GO" id="GO:0016616">
    <property type="term" value="F:oxidoreductase activity, acting on the CH-OH group of donors, NAD or NADP as acceptor"/>
    <property type="evidence" value="ECO:0007669"/>
    <property type="project" value="InterPro"/>
</dbReference>
<dbReference type="Proteomes" id="UP001085076">
    <property type="component" value="Miscellaneous, Linkage group lg10"/>
</dbReference>
<dbReference type="InterPro" id="IPR055274">
    <property type="entry name" value="SWO1"/>
</dbReference>
<keyword evidence="4" id="KW-1185">Reference proteome</keyword>
<protein>
    <recommendedName>
        <fullName evidence="2">Lactate/malate dehydrogenase C-terminal domain-containing protein</fullName>
    </recommendedName>
</protein>
<feature type="domain" description="Lactate/malate dehydrogenase C-terminal" evidence="2">
    <location>
        <begin position="1101"/>
        <end position="1219"/>
    </location>
</feature>
<dbReference type="Gene3D" id="3.90.110.10">
    <property type="entry name" value="Lactate dehydrogenase/glycoside hydrolase, family 4, C-terminal"/>
    <property type="match status" value="1"/>
</dbReference>
<evidence type="ECO:0000256" key="1">
    <source>
        <dbReference type="SAM" id="MobiDB-lite"/>
    </source>
</evidence>
<reference evidence="3" key="1">
    <citation type="submission" date="2021-03" db="EMBL/GenBank/DDBJ databases">
        <authorList>
            <person name="Li Z."/>
            <person name="Yang C."/>
        </authorList>
    </citation>
    <scope>NUCLEOTIDE SEQUENCE</scope>
    <source>
        <strain evidence="3">Dzin_1.0</strain>
        <tissue evidence="3">Leaf</tissue>
    </source>
</reference>